<dbReference type="InterPro" id="IPR006140">
    <property type="entry name" value="D-isomer_DH_NAD-bd"/>
</dbReference>
<evidence type="ECO:0000256" key="1">
    <source>
        <dbReference type="ARBA" id="ARBA00005854"/>
    </source>
</evidence>
<keyword evidence="2 4" id="KW-0560">Oxidoreductase</keyword>
<evidence type="ECO:0000313" key="8">
    <source>
        <dbReference type="Proteomes" id="UP000216035"/>
    </source>
</evidence>
<organism evidence="7 8">
    <name type="scientific">Flavobacterium aurantiibacter</name>
    <dbReference type="NCBI Taxonomy" id="2023067"/>
    <lineage>
        <taxon>Bacteria</taxon>
        <taxon>Pseudomonadati</taxon>
        <taxon>Bacteroidota</taxon>
        <taxon>Flavobacteriia</taxon>
        <taxon>Flavobacteriales</taxon>
        <taxon>Flavobacteriaceae</taxon>
        <taxon>Flavobacterium</taxon>
    </lineage>
</organism>
<reference evidence="7 8" key="1">
    <citation type="submission" date="2017-07" db="EMBL/GenBank/DDBJ databases">
        <title>Flavobacterium cyanobacteriorum sp. nov., isolated from cyanobacterial aggregates in a eutrophic lake.</title>
        <authorList>
            <person name="Cai H."/>
        </authorList>
    </citation>
    <scope>NUCLEOTIDE SEQUENCE [LARGE SCALE GENOMIC DNA]</scope>
    <source>
        <strain evidence="7 8">TH167</strain>
    </source>
</reference>
<evidence type="ECO:0000259" key="5">
    <source>
        <dbReference type="Pfam" id="PF00389"/>
    </source>
</evidence>
<evidence type="ECO:0000313" key="7">
    <source>
        <dbReference type="EMBL" id="OYQ40659.1"/>
    </source>
</evidence>
<accession>A0A255ZGV0</accession>
<dbReference type="PANTHER" id="PTHR43761">
    <property type="entry name" value="D-ISOMER SPECIFIC 2-HYDROXYACID DEHYDROGENASE FAMILY PROTEIN (AFU_ORTHOLOGUE AFUA_1G13630)"/>
    <property type="match status" value="1"/>
</dbReference>
<dbReference type="PANTHER" id="PTHR43761:SF1">
    <property type="entry name" value="D-ISOMER SPECIFIC 2-HYDROXYACID DEHYDROGENASE CATALYTIC DOMAIN-CONTAINING PROTEIN-RELATED"/>
    <property type="match status" value="1"/>
</dbReference>
<dbReference type="InterPro" id="IPR050418">
    <property type="entry name" value="D-iso_2-hydroxyacid_DH_PdxB"/>
</dbReference>
<dbReference type="CDD" id="cd05303">
    <property type="entry name" value="PGDH_2"/>
    <property type="match status" value="1"/>
</dbReference>
<dbReference type="InterPro" id="IPR036291">
    <property type="entry name" value="NAD(P)-bd_dom_sf"/>
</dbReference>
<dbReference type="OrthoDB" id="9805416at2"/>
<evidence type="ECO:0000256" key="4">
    <source>
        <dbReference type="RuleBase" id="RU003719"/>
    </source>
</evidence>
<name>A0A255ZGV0_9FLAO</name>
<dbReference type="Proteomes" id="UP000216035">
    <property type="component" value="Unassembled WGS sequence"/>
</dbReference>
<evidence type="ECO:0000256" key="3">
    <source>
        <dbReference type="ARBA" id="ARBA00023027"/>
    </source>
</evidence>
<comment type="caution">
    <text evidence="7">The sequence shown here is derived from an EMBL/GenBank/DDBJ whole genome shotgun (WGS) entry which is preliminary data.</text>
</comment>
<dbReference type="RefSeq" id="WP_094487256.1">
    <property type="nucleotide sequence ID" value="NZ_NOXX01000220.1"/>
</dbReference>
<feature type="domain" description="D-isomer specific 2-hydroxyacid dehydrogenase NAD-binding" evidence="6">
    <location>
        <begin position="107"/>
        <end position="294"/>
    </location>
</feature>
<dbReference type="GO" id="GO:0051287">
    <property type="term" value="F:NAD binding"/>
    <property type="evidence" value="ECO:0007669"/>
    <property type="project" value="InterPro"/>
</dbReference>
<gene>
    <name evidence="7" type="ORF">CHX27_13345</name>
</gene>
<comment type="similarity">
    <text evidence="1 4">Belongs to the D-isomer specific 2-hydroxyacid dehydrogenase family.</text>
</comment>
<dbReference type="Pfam" id="PF00389">
    <property type="entry name" value="2-Hacid_dh"/>
    <property type="match status" value="1"/>
</dbReference>
<dbReference type="InterPro" id="IPR006139">
    <property type="entry name" value="D-isomer_2_OHA_DH_cat_dom"/>
</dbReference>
<evidence type="ECO:0000256" key="2">
    <source>
        <dbReference type="ARBA" id="ARBA00023002"/>
    </source>
</evidence>
<dbReference type="AlphaFoldDB" id="A0A255ZGV0"/>
<sequence length="321" mass="34536">MKILANDGISEIGKIELEKAGFEVITTKVAQEQVANYINANDVSVLLVRSATKVRKDIIDACAGLKIIGRGGVGMDNIDVDYARAAGKHVINTPASSSESVAELVFAHLFSGIRFLHDSNRNMPLEGETAFEMLKKAYANGRELRGKTIGIIGFGRIGQAVAKMAVGLGMRVIAADKFVGKAEIRLDFYNGQFINVEIETEPVEDLLRHSDFITLHVPAQENGYVIGAAEIDAMKDGVGIINCSRGGVLDEVALIKALDSNKVSFAGLDVFENEPNPEIRILMHPNISLTPHIGAATLEAQDRIGSELAAQIISLLKTQQG</sequence>
<feature type="domain" description="D-isomer specific 2-hydroxyacid dehydrogenase catalytic" evidence="5">
    <location>
        <begin position="13"/>
        <end position="319"/>
    </location>
</feature>
<dbReference type="EMBL" id="NOXX01000220">
    <property type="protein sequence ID" value="OYQ40659.1"/>
    <property type="molecule type" value="Genomic_DNA"/>
</dbReference>
<dbReference type="Gene3D" id="3.40.50.720">
    <property type="entry name" value="NAD(P)-binding Rossmann-like Domain"/>
    <property type="match status" value="2"/>
</dbReference>
<keyword evidence="8" id="KW-1185">Reference proteome</keyword>
<dbReference type="Pfam" id="PF02826">
    <property type="entry name" value="2-Hacid_dh_C"/>
    <property type="match status" value="1"/>
</dbReference>
<dbReference type="GO" id="GO:0016616">
    <property type="term" value="F:oxidoreductase activity, acting on the CH-OH group of donors, NAD or NADP as acceptor"/>
    <property type="evidence" value="ECO:0007669"/>
    <property type="project" value="InterPro"/>
</dbReference>
<protein>
    <submittedName>
        <fullName evidence="7">3-phosphoglycerate dehydrogenase</fullName>
    </submittedName>
</protein>
<dbReference type="SUPFAM" id="SSF52283">
    <property type="entry name" value="Formate/glycerate dehydrogenase catalytic domain-like"/>
    <property type="match status" value="1"/>
</dbReference>
<evidence type="ECO:0000259" key="6">
    <source>
        <dbReference type="Pfam" id="PF02826"/>
    </source>
</evidence>
<dbReference type="SUPFAM" id="SSF51735">
    <property type="entry name" value="NAD(P)-binding Rossmann-fold domains"/>
    <property type="match status" value="1"/>
</dbReference>
<keyword evidence="3" id="KW-0520">NAD</keyword>
<proteinExistence type="inferred from homology"/>